<dbReference type="InterPro" id="IPR000537">
    <property type="entry name" value="UbiA_prenyltransferase"/>
</dbReference>
<comment type="subcellular location">
    <subcellularLocation>
        <location evidence="1">Membrane</location>
        <topology evidence="1">Multi-pass membrane protein</topology>
    </subcellularLocation>
</comment>
<keyword evidence="4 9" id="KW-0808">Transferase</keyword>
<evidence type="ECO:0000256" key="7">
    <source>
        <dbReference type="ARBA" id="ARBA00023136"/>
    </source>
</evidence>
<dbReference type="GO" id="GO:0009234">
    <property type="term" value="P:menaquinone biosynthetic process"/>
    <property type="evidence" value="ECO:0007669"/>
    <property type="project" value="UniProtKB-UniPathway"/>
</dbReference>
<dbReference type="RefSeq" id="WP_094397401.1">
    <property type="nucleotide sequence ID" value="NZ_CP016893.1"/>
</dbReference>
<evidence type="ECO:0000256" key="3">
    <source>
        <dbReference type="ARBA" id="ARBA00022428"/>
    </source>
</evidence>
<dbReference type="NCBIfam" id="NF004752">
    <property type="entry name" value="PRK06080.1-4"/>
    <property type="match status" value="1"/>
</dbReference>
<name>A0A223HZ80_THETR</name>
<dbReference type="GO" id="GO:0004659">
    <property type="term" value="F:prenyltransferase activity"/>
    <property type="evidence" value="ECO:0007669"/>
    <property type="project" value="InterPro"/>
</dbReference>
<dbReference type="InterPro" id="IPR044878">
    <property type="entry name" value="UbiA_sf"/>
</dbReference>
<dbReference type="AlphaFoldDB" id="A0A223HZ80"/>
<proteinExistence type="predicted"/>
<accession>A0A223HZ80</accession>
<dbReference type="PANTHER" id="PTHR13929">
    <property type="entry name" value="1,4-DIHYDROXY-2-NAPHTHOATE OCTAPRENYLTRANSFERASE"/>
    <property type="match status" value="1"/>
</dbReference>
<dbReference type="PANTHER" id="PTHR13929:SF0">
    <property type="entry name" value="UBIA PRENYLTRANSFERASE DOMAIN-CONTAINING PROTEIN 1"/>
    <property type="match status" value="1"/>
</dbReference>
<dbReference type="GO" id="GO:0042371">
    <property type="term" value="P:vitamin K biosynthetic process"/>
    <property type="evidence" value="ECO:0007669"/>
    <property type="project" value="TreeGrafter"/>
</dbReference>
<evidence type="ECO:0000256" key="8">
    <source>
        <dbReference type="SAM" id="Phobius"/>
    </source>
</evidence>
<evidence type="ECO:0000256" key="2">
    <source>
        <dbReference type="ARBA" id="ARBA00004863"/>
    </source>
</evidence>
<keyword evidence="5 8" id="KW-0812">Transmembrane</keyword>
<reference evidence="9 10" key="1">
    <citation type="submission" date="2016-08" db="EMBL/GenBank/DDBJ databases">
        <title>A novel genetic cassette of butanologenic Thermoanaerobacterium thermosaccharolyticum that directly convert cellulose to butanol.</title>
        <authorList>
            <person name="Li T."/>
            <person name="He J."/>
        </authorList>
    </citation>
    <scope>NUCLEOTIDE SEQUENCE [LARGE SCALE GENOMIC DNA]</scope>
    <source>
        <strain evidence="9 10">TG57</strain>
    </source>
</reference>
<dbReference type="UniPathway" id="UPA00079"/>
<evidence type="ECO:0000256" key="4">
    <source>
        <dbReference type="ARBA" id="ARBA00022679"/>
    </source>
</evidence>
<evidence type="ECO:0000256" key="1">
    <source>
        <dbReference type="ARBA" id="ARBA00004141"/>
    </source>
</evidence>
<sequence>MNVKSFLKLVEIQTKAASVTPFALGTVYALFAFHDFKPVNFLLMLLSLLSFDMATTAINNYMDYKKANKTHGYNYEKHNAIVRDNLSESSVVATIIVLLLIASTAGFILFLRTNVLVLLIGMASFAVGILYSFGPIPISRMPLGEIFSGFFMGFVIVFLSVFIHVYDKNIAYVTYSDGIFNVWFDVLVLLKIFFISLPAVMGIANIMLANNICDIEDDLENRRYTLPIYIGKEKALKLFKALYYISYIDIVVLVILKVLPLLALIVLLTFVPVNKNIRKFYKVQTKKDTFPLSVKNFLIMNVAEIIAIGLGLLH</sequence>
<evidence type="ECO:0000256" key="6">
    <source>
        <dbReference type="ARBA" id="ARBA00022989"/>
    </source>
</evidence>
<evidence type="ECO:0000313" key="9">
    <source>
        <dbReference type="EMBL" id="AST57780.1"/>
    </source>
</evidence>
<feature type="transmembrane region" description="Helical" evidence="8">
    <location>
        <begin position="186"/>
        <end position="208"/>
    </location>
</feature>
<dbReference type="PIRSF" id="PIRSF005355">
    <property type="entry name" value="UBIAD1"/>
    <property type="match status" value="1"/>
</dbReference>
<feature type="transmembrane region" description="Helical" evidence="8">
    <location>
        <begin position="116"/>
        <end position="134"/>
    </location>
</feature>
<dbReference type="Gene3D" id="1.10.357.140">
    <property type="entry name" value="UbiA prenyltransferase"/>
    <property type="match status" value="1"/>
</dbReference>
<feature type="transmembrane region" description="Helical" evidence="8">
    <location>
        <begin position="242"/>
        <end position="273"/>
    </location>
</feature>
<dbReference type="GO" id="GO:0016020">
    <property type="term" value="C:membrane"/>
    <property type="evidence" value="ECO:0007669"/>
    <property type="project" value="UniProtKB-SubCell"/>
</dbReference>
<dbReference type="CDD" id="cd13962">
    <property type="entry name" value="PT_UbiA_UBIAD1"/>
    <property type="match status" value="1"/>
</dbReference>
<evidence type="ECO:0000256" key="5">
    <source>
        <dbReference type="ARBA" id="ARBA00022692"/>
    </source>
</evidence>
<feature type="transmembrane region" description="Helical" evidence="8">
    <location>
        <begin position="39"/>
        <end position="61"/>
    </location>
</feature>
<dbReference type="Proteomes" id="UP000214975">
    <property type="component" value="Chromosome"/>
</dbReference>
<dbReference type="EMBL" id="CP016893">
    <property type="protein sequence ID" value="AST57780.1"/>
    <property type="molecule type" value="Genomic_DNA"/>
</dbReference>
<protein>
    <submittedName>
        <fullName evidence="9">1,4-dihydroxy-2-naphthoate prenyltransferase</fullName>
    </submittedName>
</protein>
<feature type="transmembrane region" description="Helical" evidence="8">
    <location>
        <begin position="146"/>
        <end position="166"/>
    </location>
</feature>
<feature type="transmembrane region" description="Helical" evidence="8">
    <location>
        <begin position="12"/>
        <end position="33"/>
    </location>
</feature>
<gene>
    <name evidence="9" type="ORF">Thert_01791</name>
</gene>
<organism evidence="9 10">
    <name type="scientific">Thermoanaerobacterium thermosaccharolyticum</name>
    <name type="common">Clostridium thermosaccharolyticum</name>
    <dbReference type="NCBI Taxonomy" id="1517"/>
    <lineage>
        <taxon>Bacteria</taxon>
        <taxon>Bacillati</taxon>
        <taxon>Bacillota</taxon>
        <taxon>Clostridia</taxon>
        <taxon>Thermoanaerobacterales</taxon>
        <taxon>Thermoanaerobacteraceae</taxon>
        <taxon>Thermoanaerobacterium</taxon>
    </lineage>
</organism>
<dbReference type="InterPro" id="IPR026046">
    <property type="entry name" value="UBIAD1"/>
</dbReference>
<keyword evidence="7 8" id="KW-0472">Membrane</keyword>
<comment type="pathway">
    <text evidence="2">Quinol/quinone metabolism; menaquinone biosynthesis.</text>
</comment>
<keyword evidence="3" id="KW-0474">Menaquinone biosynthesis</keyword>
<feature type="transmembrane region" description="Helical" evidence="8">
    <location>
        <begin position="293"/>
        <end position="313"/>
    </location>
</feature>
<keyword evidence="6 8" id="KW-1133">Transmembrane helix</keyword>
<dbReference type="NCBIfam" id="NF009926">
    <property type="entry name" value="PRK13387.1"/>
    <property type="match status" value="1"/>
</dbReference>
<evidence type="ECO:0000313" key="10">
    <source>
        <dbReference type="Proteomes" id="UP000214975"/>
    </source>
</evidence>
<feature type="transmembrane region" description="Helical" evidence="8">
    <location>
        <begin position="91"/>
        <end position="110"/>
    </location>
</feature>
<dbReference type="Pfam" id="PF01040">
    <property type="entry name" value="UbiA"/>
    <property type="match status" value="1"/>
</dbReference>